<protein>
    <submittedName>
        <fullName evidence="1">Uncharacterized protein</fullName>
    </submittedName>
</protein>
<name>A0A2P2PW50_RHIMU</name>
<reference evidence="1" key="1">
    <citation type="submission" date="2018-02" db="EMBL/GenBank/DDBJ databases">
        <title>Rhizophora mucronata_Transcriptome.</title>
        <authorList>
            <person name="Meera S.P."/>
            <person name="Sreeshan A."/>
            <person name="Augustine A."/>
        </authorList>
    </citation>
    <scope>NUCLEOTIDE SEQUENCE</scope>
    <source>
        <tissue evidence="1">Leaf</tissue>
    </source>
</reference>
<sequence>MVNWRTVEVFVKSLKLPNPTKPNS</sequence>
<accession>A0A2P2PW50</accession>
<evidence type="ECO:0000313" key="1">
    <source>
        <dbReference type="EMBL" id="MBX58968.1"/>
    </source>
</evidence>
<proteinExistence type="predicted"/>
<dbReference type="AlphaFoldDB" id="A0A2P2PW50"/>
<dbReference type="EMBL" id="GGEC01078484">
    <property type="protein sequence ID" value="MBX58968.1"/>
    <property type="molecule type" value="Transcribed_RNA"/>
</dbReference>
<organism evidence="1">
    <name type="scientific">Rhizophora mucronata</name>
    <name type="common">Asiatic mangrove</name>
    <dbReference type="NCBI Taxonomy" id="61149"/>
    <lineage>
        <taxon>Eukaryota</taxon>
        <taxon>Viridiplantae</taxon>
        <taxon>Streptophyta</taxon>
        <taxon>Embryophyta</taxon>
        <taxon>Tracheophyta</taxon>
        <taxon>Spermatophyta</taxon>
        <taxon>Magnoliopsida</taxon>
        <taxon>eudicotyledons</taxon>
        <taxon>Gunneridae</taxon>
        <taxon>Pentapetalae</taxon>
        <taxon>rosids</taxon>
        <taxon>fabids</taxon>
        <taxon>Malpighiales</taxon>
        <taxon>Rhizophoraceae</taxon>
        <taxon>Rhizophora</taxon>
    </lineage>
</organism>